<evidence type="ECO:0000256" key="1">
    <source>
        <dbReference type="SAM" id="MobiDB-lite"/>
    </source>
</evidence>
<dbReference type="Proteomes" id="UP000663889">
    <property type="component" value="Unassembled WGS sequence"/>
</dbReference>
<dbReference type="AlphaFoldDB" id="A0A815PTD7"/>
<feature type="compositionally biased region" description="Acidic residues" evidence="1">
    <location>
        <begin position="75"/>
        <end position="89"/>
    </location>
</feature>
<proteinExistence type="predicted"/>
<comment type="caution">
    <text evidence="2">The sequence shown here is derived from an EMBL/GenBank/DDBJ whole genome shotgun (WGS) entry which is preliminary data.</text>
</comment>
<gene>
    <name evidence="2" type="ORF">SEV965_LOCUS33794</name>
</gene>
<protein>
    <submittedName>
        <fullName evidence="2">Uncharacterized protein</fullName>
    </submittedName>
</protein>
<organism evidence="2 3">
    <name type="scientific">Rotaria sordida</name>
    <dbReference type="NCBI Taxonomy" id="392033"/>
    <lineage>
        <taxon>Eukaryota</taxon>
        <taxon>Metazoa</taxon>
        <taxon>Spiralia</taxon>
        <taxon>Gnathifera</taxon>
        <taxon>Rotifera</taxon>
        <taxon>Eurotatoria</taxon>
        <taxon>Bdelloidea</taxon>
        <taxon>Philodinida</taxon>
        <taxon>Philodinidae</taxon>
        <taxon>Rotaria</taxon>
    </lineage>
</organism>
<name>A0A815PTD7_9BILA</name>
<accession>A0A815PTD7</accession>
<feature type="region of interest" description="Disordered" evidence="1">
    <location>
        <begin position="69"/>
        <end position="90"/>
    </location>
</feature>
<sequence length="1179" mass="140798">MFVTVVNENVQIVNMWLSAEETSVLDNALITMEHLYRTGKVKIRLRHLMNEQSYFEMTYSIDKIKSEPLQRADSEQDDYEQYNEEEEEHEQYQSEKLKFTLSMADIDDHKRQLTFCNVDLQENMFYRKILLNEQLKLLKIVENIYIILVKLEMSGHPDYQLREEDYEIHDRTGEIDAILMDLRKDNRIREDRLKRVIKTRTENLELIYRALETAYKMWIKNLERYRQDSRLLNLFSNRQIMILIILLTTSTTQNQIKCHFLEKFSLSKDVINHKEKELKLTIQCLIHYLRSLKMHDCDLSENNISYLYETYKITPNSNVETSLEKLSKFLQELFNNGRELLKKNPSINENQQYLVTPNMMRHNTTEKISLEHDLDMETCCILLNLFNDRLPSVYQILWCSIASEEDIRLFFARVRTFYYLIFVIMDIDKMHHRLREFLLNEQDELTRQEQPHGPVYYFSRELTTSRKGLRPFHITPKYRNSSQTYTQLIRLFEQNDWTQPHIQIIYGNAGIEMNNNDNNNVFGALKNLVNNLTSKEVSILQIVHDNTGVITLTENDCLSIEQLSCATLINENDEYFQRIDTKLNFDFIYLQSYIIRTYLLFCHINYRHIIQNYQCHKKRIQGIVDGEIFDLDEKYSIQLTRQQLENDWNHLKDMYLDKLYHSHNLLRQITIILKNYQDDLSQINLYEFIQSLGDDNNLYEQIQQFEIKDFQLCYIDHIRQLYANSISGFQHLFTDVSQLLRISIDNQLDYELNQMLTGAIISIDYNDNIDKIKLTIQMITDLLNDLRLIENFLLQQSNHSLKETCDILNIENSILSFIPNEIKCENYVAVSIHLIRMRTILQEQIVNIEEKQTKQWNENFNIKSSFEEEQQQQKQVNRFLDFLNEQSSISNETLQNINDSNDNDIWPEILHDITNYSNTDNLLDREDFPRQLQHSTIEEHVEYSSLFELHIKFVSLTLSTLFEQIHKQSEEQQTQTIPLSKAQKFIITHPDGKAHIYLWKSENLFEKLRHLFDKEKYDINRFVIVDKNEILIDFTNRNAQLPYEISLEYFIIEKTLLYSIQFNFQRKLFEYFATLKSNISIVIDRFIRDNNIKLLSNNIYLCFFDEHGKSIDNGTIADLTSQINHLDNKTISITVTEEDNQTSMLCEVTLRCKQILEQLYVFIQRDIIFRAQKLSSMSD</sequence>
<evidence type="ECO:0000313" key="3">
    <source>
        <dbReference type="Proteomes" id="UP000663889"/>
    </source>
</evidence>
<reference evidence="2" key="1">
    <citation type="submission" date="2021-02" db="EMBL/GenBank/DDBJ databases">
        <authorList>
            <person name="Nowell W R."/>
        </authorList>
    </citation>
    <scope>NUCLEOTIDE SEQUENCE</scope>
</reference>
<dbReference type="EMBL" id="CAJNOU010004741">
    <property type="protein sequence ID" value="CAF1453257.1"/>
    <property type="molecule type" value="Genomic_DNA"/>
</dbReference>
<evidence type="ECO:0000313" key="2">
    <source>
        <dbReference type="EMBL" id="CAF1453257.1"/>
    </source>
</evidence>